<gene>
    <name evidence="4" type="ORF">FH972_009770</name>
</gene>
<evidence type="ECO:0000313" key="4">
    <source>
        <dbReference type="EMBL" id="KAE8037156.1"/>
    </source>
</evidence>
<evidence type="ECO:0000256" key="1">
    <source>
        <dbReference type="ARBA" id="ARBA00022531"/>
    </source>
</evidence>
<keyword evidence="5" id="KW-1185">Reference proteome</keyword>
<name>A0A660KT79_9ROSI</name>
<dbReference type="Proteomes" id="UP000327013">
    <property type="component" value="Chromosome 4"/>
</dbReference>
<reference evidence="4 5" key="1">
    <citation type="submission" date="2019-06" db="EMBL/GenBank/DDBJ databases">
        <title>A chromosomal-level reference genome of Carpinus fangiana (Coryloideae, Betulaceae).</title>
        <authorList>
            <person name="Yang X."/>
            <person name="Wang Z."/>
            <person name="Zhang L."/>
            <person name="Hao G."/>
            <person name="Liu J."/>
            <person name="Yang Y."/>
        </authorList>
    </citation>
    <scope>NUCLEOTIDE SEQUENCE [LARGE SCALE GENOMIC DNA]</scope>
    <source>
        <strain evidence="4">Cfa_2016G</strain>
        <tissue evidence="4">Leaf</tissue>
    </source>
</reference>
<dbReference type="PANTHER" id="PTHR33791:SF16">
    <property type="entry name" value="CHAPERONIN-LIKE RBCX PROTEIN 2, CHLOROPLASTIC"/>
    <property type="match status" value="1"/>
</dbReference>
<dbReference type="AlphaFoldDB" id="A0A660KT79"/>
<protein>
    <recommendedName>
        <fullName evidence="6">Chaperonin-like RbcX protein</fullName>
    </recommendedName>
</protein>
<dbReference type="Pfam" id="PF02341">
    <property type="entry name" value="RbcX"/>
    <property type="match status" value="1"/>
</dbReference>
<evidence type="ECO:0000256" key="2">
    <source>
        <dbReference type="ARBA" id="ARBA00023186"/>
    </source>
</evidence>
<keyword evidence="2" id="KW-0143">Chaperone</keyword>
<dbReference type="InterPro" id="IPR038052">
    <property type="entry name" value="Chaperonin_RbcX_sf"/>
</dbReference>
<keyword evidence="1" id="KW-0602">Photosynthesis</keyword>
<dbReference type="Gene3D" id="1.10.1200.210">
    <property type="entry name" value="Chaperonin-like RbcX"/>
    <property type="match status" value="1"/>
</dbReference>
<dbReference type="InterPro" id="IPR003435">
    <property type="entry name" value="Chaperonin_RcbX"/>
</dbReference>
<sequence>MVGALSVVASSVVDSHTSPCLCLDALPSTNMNFKSGGDLVLHRSSMARKHFRKPGSVELSSSFIDSGRELRLSRKALSGIVHRSSRKQRKDRRLVIVSELAGQYDESFEDVKTQLLNYFTYKAVRTVLNQLYEMNPTQYRWFYDFVATNKPGDGKVFIRSLGKEKHELAERVMVTRLHLYGKWVKKCNHAEIYQEISDENLELMRERLIETVKWPSDDSNTQKIG</sequence>
<dbReference type="EMBL" id="CM017324">
    <property type="protein sequence ID" value="KAE8037156.1"/>
    <property type="molecule type" value="Genomic_DNA"/>
</dbReference>
<organism evidence="4 5">
    <name type="scientific">Carpinus fangiana</name>
    <dbReference type="NCBI Taxonomy" id="176857"/>
    <lineage>
        <taxon>Eukaryota</taxon>
        <taxon>Viridiplantae</taxon>
        <taxon>Streptophyta</taxon>
        <taxon>Embryophyta</taxon>
        <taxon>Tracheophyta</taxon>
        <taxon>Spermatophyta</taxon>
        <taxon>Magnoliopsida</taxon>
        <taxon>eudicotyledons</taxon>
        <taxon>Gunneridae</taxon>
        <taxon>Pentapetalae</taxon>
        <taxon>rosids</taxon>
        <taxon>fabids</taxon>
        <taxon>Fagales</taxon>
        <taxon>Betulaceae</taxon>
        <taxon>Carpinus</taxon>
    </lineage>
</organism>
<accession>A0A660KT79</accession>
<dbReference type="GO" id="GO:0110102">
    <property type="term" value="P:ribulose bisphosphate carboxylase complex assembly"/>
    <property type="evidence" value="ECO:0007669"/>
    <property type="project" value="InterPro"/>
</dbReference>
<keyword evidence="3" id="KW-0120">Carbon dioxide fixation</keyword>
<dbReference type="PANTHER" id="PTHR33791">
    <property type="entry name" value="CHAPERONIN-LIKE RBCX PROTEIN 1, CHLOROPLASTIC"/>
    <property type="match status" value="1"/>
</dbReference>
<dbReference type="OrthoDB" id="546456at2759"/>
<dbReference type="GO" id="GO:0015979">
    <property type="term" value="P:photosynthesis"/>
    <property type="evidence" value="ECO:0007669"/>
    <property type="project" value="UniProtKB-KW"/>
</dbReference>
<proteinExistence type="predicted"/>
<evidence type="ECO:0008006" key="6">
    <source>
        <dbReference type="Google" id="ProtNLM"/>
    </source>
</evidence>
<dbReference type="SUPFAM" id="SSF158615">
    <property type="entry name" value="RbcX-like"/>
    <property type="match status" value="1"/>
</dbReference>
<dbReference type="GO" id="GO:0015977">
    <property type="term" value="P:carbon fixation"/>
    <property type="evidence" value="ECO:0007669"/>
    <property type="project" value="UniProtKB-KW"/>
</dbReference>
<dbReference type="GO" id="GO:0044183">
    <property type="term" value="F:protein folding chaperone"/>
    <property type="evidence" value="ECO:0007669"/>
    <property type="project" value="InterPro"/>
</dbReference>
<evidence type="ECO:0000313" key="5">
    <source>
        <dbReference type="Proteomes" id="UP000327013"/>
    </source>
</evidence>
<evidence type="ECO:0000256" key="3">
    <source>
        <dbReference type="ARBA" id="ARBA00023300"/>
    </source>
</evidence>